<dbReference type="PANTHER" id="PTHR47199">
    <property type="entry name" value="PHOTOSYSTEM II STABILITY/ASSEMBLY FACTOR HCF136, CHLOROPLASTIC"/>
    <property type="match status" value="1"/>
</dbReference>
<sequence length="355" mass="37595">MEKSLFALTFYGSLASAHQKPTHRLSWTLTPTNTTQQFRGLSAVSDRIIWVSGTNGTVLLTTTSGSTWINVSPIFLPEETSSNFEFRDIHAWSATSAVVLSIGSGNASRIYLTRDAGRSWDRTFVNAEEAAFYDCMAFETRKGREGHGVAMSDPVNGKFRLLETWDGGAHWGIVSNESMPLALEGEAGFAASGTCVEAVAGRWYVATGGVDPGRIFYTGGEGVGTGWNVANSAIAGGPAAGVFSVRFRDARHGIAVGGDYEKPTQGNDSASWSCDGGKSWHAAESFPAGYRSGASWVRGNRLVAVAVGTSGSDITYDGGKNWVRLGNGTFDAVECIGKDVCWASGSGGRVARLSL</sequence>
<reference evidence="1" key="1">
    <citation type="submission" date="2020-01" db="EMBL/GenBank/DDBJ databases">
        <authorList>
            <consortium name="DOE Joint Genome Institute"/>
            <person name="Haridas S."/>
            <person name="Albert R."/>
            <person name="Binder M."/>
            <person name="Bloem J."/>
            <person name="Labutti K."/>
            <person name="Salamov A."/>
            <person name="Andreopoulos B."/>
            <person name="Baker S.E."/>
            <person name="Barry K."/>
            <person name="Bills G."/>
            <person name="Bluhm B.H."/>
            <person name="Cannon C."/>
            <person name="Castanera R."/>
            <person name="Culley D.E."/>
            <person name="Daum C."/>
            <person name="Ezra D."/>
            <person name="Gonzalez J.B."/>
            <person name="Henrissat B."/>
            <person name="Kuo A."/>
            <person name="Liang C."/>
            <person name="Lipzen A."/>
            <person name="Lutzoni F."/>
            <person name="Magnuson J."/>
            <person name="Mondo S."/>
            <person name="Nolan M."/>
            <person name="Ohm R."/>
            <person name="Pangilinan J."/>
            <person name="Park H.-J."/>
            <person name="Ramirez L."/>
            <person name="Alfaro M."/>
            <person name="Sun H."/>
            <person name="Tritt A."/>
            <person name="Yoshinaga Y."/>
            <person name="Zwiers L.-H."/>
            <person name="Turgeon B.G."/>
            <person name="Goodwin S.B."/>
            <person name="Spatafora J.W."/>
            <person name="Crous P.W."/>
            <person name="Grigoriev I.V."/>
        </authorList>
    </citation>
    <scope>NUCLEOTIDE SEQUENCE</scope>
    <source>
        <strain evidence="1">P77</strain>
    </source>
</reference>
<accession>A0A6A5KFC2</accession>
<protein>
    <submittedName>
        <fullName evidence="1">Oxidoreductase</fullName>
    </submittedName>
</protein>
<dbReference type="InterPro" id="IPR015943">
    <property type="entry name" value="WD40/YVTN_repeat-like_dom_sf"/>
</dbReference>
<dbReference type="Proteomes" id="UP000800040">
    <property type="component" value="Unassembled WGS sequence"/>
</dbReference>
<organism evidence="1 2">
    <name type="scientific">Decorospora gaudefroyi</name>
    <dbReference type="NCBI Taxonomy" id="184978"/>
    <lineage>
        <taxon>Eukaryota</taxon>
        <taxon>Fungi</taxon>
        <taxon>Dikarya</taxon>
        <taxon>Ascomycota</taxon>
        <taxon>Pezizomycotina</taxon>
        <taxon>Dothideomycetes</taxon>
        <taxon>Pleosporomycetidae</taxon>
        <taxon>Pleosporales</taxon>
        <taxon>Pleosporineae</taxon>
        <taxon>Pleosporaceae</taxon>
        <taxon>Decorospora</taxon>
    </lineage>
</organism>
<dbReference type="PANTHER" id="PTHR47199:SF2">
    <property type="entry name" value="PHOTOSYSTEM II STABILITY_ASSEMBLY FACTOR HCF136, CHLOROPLASTIC"/>
    <property type="match status" value="1"/>
</dbReference>
<gene>
    <name evidence="1" type="ORF">BDW02DRAFT_588573</name>
</gene>
<dbReference type="EMBL" id="ML975295">
    <property type="protein sequence ID" value="KAF1834930.1"/>
    <property type="molecule type" value="Genomic_DNA"/>
</dbReference>
<proteinExistence type="predicted"/>
<keyword evidence="2" id="KW-1185">Reference proteome</keyword>
<dbReference type="Gene3D" id="2.130.10.10">
    <property type="entry name" value="YVTN repeat-like/Quinoprotein amine dehydrogenase"/>
    <property type="match status" value="1"/>
</dbReference>
<dbReference type="OrthoDB" id="3679835at2759"/>
<dbReference type="AlphaFoldDB" id="A0A6A5KFC2"/>
<evidence type="ECO:0000313" key="1">
    <source>
        <dbReference type="EMBL" id="KAF1834930.1"/>
    </source>
</evidence>
<dbReference type="SUPFAM" id="SSF110296">
    <property type="entry name" value="Oligoxyloglucan reducing end-specific cellobiohydrolase"/>
    <property type="match status" value="1"/>
</dbReference>
<name>A0A6A5KFC2_9PLEO</name>
<evidence type="ECO:0000313" key="2">
    <source>
        <dbReference type="Proteomes" id="UP000800040"/>
    </source>
</evidence>